<organism evidence="3 4">
    <name type="scientific">Salicibibacter kimchii</name>
    <dbReference type="NCBI Taxonomy" id="2099786"/>
    <lineage>
        <taxon>Bacteria</taxon>
        <taxon>Bacillati</taxon>
        <taxon>Bacillota</taxon>
        <taxon>Bacilli</taxon>
        <taxon>Bacillales</taxon>
        <taxon>Bacillaceae</taxon>
        <taxon>Salicibibacter</taxon>
    </lineage>
</organism>
<dbReference type="InterPro" id="IPR002508">
    <property type="entry name" value="MurNAc-LAA_cat"/>
</dbReference>
<keyword evidence="4" id="KW-1185">Reference proteome</keyword>
<dbReference type="Proteomes" id="UP000252100">
    <property type="component" value="Chromosome"/>
</dbReference>
<proteinExistence type="predicted"/>
<dbReference type="InterPro" id="IPR050695">
    <property type="entry name" value="N-acetylmuramoyl_amidase_3"/>
</dbReference>
<dbReference type="PANTHER" id="PTHR30404:SF0">
    <property type="entry name" value="N-ACETYLMURAMOYL-L-ALANINE AMIDASE AMIC"/>
    <property type="match status" value="1"/>
</dbReference>
<sequence length="209" mass="22424">MQKQKLVIKGTAIFILSIASVGGLSEQKADANVSGETIVIDAGHGGHDSGAYANGLYEKELVYDVAHRTEQRLSEVGAEVIMTREGDSFVELIDRANIANDSGADSFVSIHANAHSDPGVSGTETFHHPSDNDGETLASDLQDNMVEEFGSNDRGVKSGDFSVLRNTDMPAALAELGFVTNKGEAETMKTDHFRNKAANALYQGLHEYH</sequence>
<name>A0A345C2S6_9BACI</name>
<dbReference type="Pfam" id="PF01520">
    <property type="entry name" value="Amidase_3"/>
    <property type="match status" value="1"/>
</dbReference>
<dbReference type="PANTHER" id="PTHR30404">
    <property type="entry name" value="N-ACETYLMURAMOYL-L-ALANINE AMIDASE"/>
    <property type="match status" value="1"/>
</dbReference>
<evidence type="ECO:0000259" key="2">
    <source>
        <dbReference type="SMART" id="SM00646"/>
    </source>
</evidence>
<dbReference type="GO" id="GO:0009253">
    <property type="term" value="P:peptidoglycan catabolic process"/>
    <property type="evidence" value="ECO:0007669"/>
    <property type="project" value="InterPro"/>
</dbReference>
<reference evidence="3 4" key="1">
    <citation type="journal article" date="2018" name="J. Microbiol.">
        <title>Salicibibacter kimchii gen. nov., sp. nov., a moderately halophilic and alkalitolerant bacterium in the family Bacillaceae, isolated from kimchi.</title>
        <authorList>
            <person name="Jang J.Y."/>
            <person name="Oh Y.J."/>
            <person name="Lim S.K."/>
            <person name="Park H.K."/>
            <person name="Lee C."/>
            <person name="Kim J.Y."/>
            <person name="Lee M.A."/>
            <person name="Choi H.J."/>
        </authorList>
    </citation>
    <scope>NUCLEOTIDE SEQUENCE [LARGE SCALE GENOMIC DNA]</scope>
    <source>
        <strain evidence="3 4">NKC1-1</strain>
    </source>
</reference>
<evidence type="ECO:0000313" key="4">
    <source>
        <dbReference type="Proteomes" id="UP000252100"/>
    </source>
</evidence>
<protein>
    <submittedName>
        <fullName evidence="3">N-acetylmuramoyl-L-alanine amidase</fullName>
    </submittedName>
</protein>
<evidence type="ECO:0000256" key="1">
    <source>
        <dbReference type="ARBA" id="ARBA00022801"/>
    </source>
</evidence>
<dbReference type="SMART" id="SM00646">
    <property type="entry name" value="Ami_3"/>
    <property type="match status" value="1"/>
</dbReference>
<gene>
    <name evidence="3" type="ORF">DT065_16960</name>
</gene>
<dbReference type="GO" id="GO:0008745">
    <property type="term" value="F:N-acetylmuramoyl-L-alanine amidase activity"/>
    <property type="evidence" value="ECO:0007669"/>
    <property type="project" value="InterPro"/>
</dbReference>
<dbReference type="Gene3D" id="3.40.630.40">
    <property type="entry name" value="Zn-dependent exopeptidases"/>
    <property type="match status" value="1"/>
</dbReference>
<dbReference type="KEGG" id="rue:DT065_16960"/>
<dbReference type="OrthoDB" id="9806267at2"/>
<dbReference type="AlphaFoldDB" id="A0A345C2S6"/>
<evidence type="ECO:0000313" key="3">
    <source>
        <dbReference type="EMBL" id="AXF57507.1"/>
    </source>
</evidence>
<dbReference type="CDD" id="cd02696">
    <property type="entry name" value="MurNAc-LAA"/>
    <property type="match status" value="1"/>
</dbReference>
<accession>A0A345C2S6</accession>
<dbReference type="RefSeq" id="WP_114375394.1">
    <property type="nucleotide sequence ID" value="NZ_CP031092.1"/>
</dbReference>
<dbReference type="GO" id="GO:0030288">
    <property type="term" value="C:outer membrane-bounded periplasmic space"/>
    <property type="evidence" value="ECO:0007669"/>
    <property type="project" value="TreeGrafter"/>
</dbReference>
<feature type="domain" description="MurNAc-LAA" evidence="2">
    <location>
        <begin position="96"/>
        <end position="206"/>
    </location>
</feature>
<dbReference type="EMBL" id="CP031092">
    <property type="protein sequence ID" value="AXF57507.1"/>
    <property type="molecule type" value="Genomic_DNA"/>
</dbReference>
<keyword evidence="1" id="KW-0378">Hydrolase</keyword>
<dbReference type="SUPFAM" id="SSF53187">
    <property type="entry name" value="Zn-dependent exopeptidases"/>
    <property type="match status" value="1"/>
</dbReference>